<dbReference type="Proteomes" id="UP000188184">
    <property type="component" value="Chromosome"/>
</dbReference>
<sequence length="113" mass="12598">MLKSKLGKFRFLGYLEGGSLLFLLFIAMPLKYWAGMPEVVTVVGALHGALFTVYCLGILYMTIAVRWPFIYSVLSFIVAFIPFGNFVLDRQLKKLEASDSPIAQKNVANTVSN</sequence>
<evidence type="ECO:0000259" key="7">
    <source>
        <dbReference type="Pfam" id="PF12823"/>
    </source>
</evidence>
<evidence type="ECO:0000313" key="8">
    <source>
        <dbReference type="EMBL" id="AQQ53124.1"/>
    </source>
</evidence>
<evidence type="ECO:0000256" key="5">
    <source>
        <dbReference type="ARBA" id="ARBA00023136"/>
    </source>
</evidence>
<dbReference type="RefSeq" id="WP_077589008.1">
    <property type="nucleotide sequence ID" value="NZ_CP019640.1"/>
</dbReference>
<keyword evidence="2" id="KW-1003">Cell membrane</keyword>
<proteinExistence type="predicted"/>
<dbReference type="OrthoDB" id="1121311at2"/>
<dbReference type="Pfam" id="PF12823">
    <property type="entry name" value="DUF3817"/>
    <property type="match status" value="1"/>
</dbReference>
<dbReference type="EMBL" id="CP019640">
    <property type="protein sequence ID" value="AQQ53124.1"/>
    <property type="molecule type" value="Genomic_DNA"/>
</dbReference>
<comment type="subcellular location">
    <subcellularLocation>
        <location evidence="1">Cell membrane</location>
        <topology evidence="1">Multi-pass membrane protein</topology>
    </subcellularLocation>
</comment>
<evidence type="ECO:0000256" key="6">
    <source>
        <dbReference type="SAM" id="Phobius"/>
    </source>
</evidence>
<dbReference type="InterPro" id="IPR023845">
    <property type="entry name" value="DUF3817_TM"/>
</dbReference>
<keyword evidence="4 6" id="KW-1133">Transmembrane helix</keyword>
<dbReference type="AlphaFoldDB" id="A0A1Q2KYE2"/>
<feature type="transmembrane region" description="Helical" evidence="6">
    <location>
        <begin position="42"/>
        <end position="63"/>
    </location>
</feature>
<evidence type="ECO:0000256" key="4">
    <source>
        <dbReference type="ARBA" id="ARBA00022989"/>
    </source>
</evidence>
<keyword evidence="5 6" id="KW-0472">Membrane</keyword>
<protein>
    <recommendedName>
        <fullName evidence="7">DUF3817 domain-containing protein</fullName>
    </recommendedName>
</protein>
<reference evidence="8 9" key="1">
    <citation type="submission" date="2017-02" db="EMBL/GenBank/DDBJ databases">
        <title>The complete genomic sequence of a novel cold adapted crude oil-degrading bacterium Planococcus qaidamina Y42.</title>
        <authorList>
            <person name="Yang R."/>
        </authorList>
    </citation>
    <scope>NUCLEOTIDE SEQUENCE [LARGE SCALE GENOMIC DNA]</scope>
    <source>
        <strain evidence="8 9">Y42</strain>
    </source>
</reference>
<evidence type="ECO:0000256" key="2">
    <source>
        <dbReference type="ARBA" id="ARBA00022475"/>
    </source>
</evidence>
<evidence type="ECO:0000313" key="9">
    <source>
        <dbReference type="Proteomes" id="UP000188184"/>
    </source>
</evidence>
<name>A0A1Q2KYE2_9BACL</name>
<accession>A0A1Q2KYE2</accession>
<dbReference type="NCBIfam" id="TIGR03954">
    <property type="entry name" value="integ_memb_HG"/>
    <property type="match status" value="1"/>
</dbReference>
<dbReference type="PANTHER" id="PTHR40077:SF1">
    <property type="entry name" value="MEMBRANE PROTEIN"/>
    <property type="match status" value="1"/>
</dbReference>
<dbReference type="GO" id="GO:0005886">
    <property type="term" value="C:plasma membrane"/>
    <property type="evidence" value="ECO:0007669"/>
    <property type="project" value="UniProtKB-SubCell"/>
</dbReference>
<feature type="transmembrane region" description="Helical" evidence="6">
    <location>
        <begin position="69"/>
        <end position="88"/>
    </location>
</feature>
<keyword evidence="3 6" id="KW-0812">Transmembrane</keyword>
<feature type="domain" description="DUF3817" evidence="7">
    <location>
        <begin position="7"/>
        <end position="94"/>
    </location>
</feature>
<evidence type="ECO:0000256" key="3">
    <source>
        <dbReference type="ARBA" id="ARBA00022692"/>
    </source>
</evidence>
<organism evidence="8 9">
    <name type="scientific">Planococcus lenghuensis</name>
    <dbReference type="NCBI Taxonomy" id="2213202"/>
    <lineage>
        <taxon>Bacteria</taxon>
        <taxon>Bacillati</taxon>
        <taxon>Bacillota</taxon>
        <taxon>Bacilli</taxon>
        <taxon>Bacillales</taxon>
        <taxon>Caryophanaceae</taxon>
        <taxon>Planococcus</taxon>
    </lineage>
</organism>
<feature type="transmembrane region" description="Helical" evidence="6">
    <location>
        <begin position="12"/>
        <end position="30"/>
    </location>
</feature>
<evidence type="ECO:0000256" key="1">
    <source>
        <dbReference type="ARBA" id="ARBA00004651"/>
    </source>
</evidence>
<dbReference type="KEGG" id="pmar:B0X71_08465"/>
<gene>
    <name evidence="8" type="ORF">B0X71_08465</name>
</gene>
<dbReference type="PANTHER" id="PTHR40077">
    <property type="entry name" value="MEMBRANE PROTEIN-RELATED"/>
    <property type="match status" value="1"/>
</dbReference>
<keyword evidence="9" id="KW-1185">Reference proteome</keyword>